<dbReference type="InterPro" id="IPR011009">
    <property type="entry name" value="Kinase-like_dom_sf"/>
</dbReference>
<dbReference type="PROSITE" id="PS50011">
    <property type="entry name" value="PROTEIN_KINASE_DOM"/>
    <property type="match status" value="1"/>
</dbReference>
<keyword evidence="8" id="KW-0418">Kinase</keyword>
<gene>
    <name evidence="15" type="ORF">CBER1_02220</name>
</gene>
<dbReference type="AlphaFoldDB" id="A0A2S6CB35"/>
<dbReference type="OrthoDB" id="1668230at2759"/>
<dbReference type="Pfam" id="PF07714">
    <property type="entry name" value="PK_Tyr_Ser-Thr"/>
    <property type="match status" value="1"/>
</dbReference>
<dbReference type="GO" id="GO:0005524">
    <property type="term" value="F:ATP binding"/>
    <property type="evidence" value="ECO:0007669"/>
    <property type="project" value="UniProtKB-KW"/>
</dbReference>
<accession>A0A2S6CB35</accession>
<evidence type="ECO:0000256" key="8">
    <source>
        <dbReference type="ARBA" id="ARBA00022777"/>
    </source>
</evidence>
<evidence type="ECO:0000256" key="9">
    <source>
        <dbReference type="ARBA" id="ARBA00022840"/>
    </source>
</evidence>
<dbReference type="PANTHER" id="PTHR44329">
    <property type="entry name" value="SERINE/THREONINE-PROTEIN KINASE TNNI3K-RELATED"/>
    <property type="match status" value="1"/>
</dbReference>
<dbReference type="Gene3D" id="1.10.510.10">
    <property type="entry name" value="Transferase(Phosphotransferase) domain 1"/>
    <property type="match status" value="1"/>
</dbReference>
<dbReference type="EMBL" id="PNEN01000504">
    <property type="protein sequence ID" value="PPJ56954.1"/>
    <property type="molecule type" value="Genomic_DNA"/>
</dbReference>
<dbReference type="InterPro" id="IPR008266">
    <property type="entry name" value="Tyr_kinase_AS"/>
</dbReference>
<dbReference type="InterPro" id="IPR001245">
    <property type="entry name" value="Ser-Thr/Tyr_kinase_cat_dom"/>
</dbReference>
<evidence type="ECO:0000256" key="1">
    <source>
        <dbReference type="ARBA" id="ARBA00003747"/>
    </source>
</evidence>
<protein>
    <recommendedName>
        <fullName evidence="5">EKC/KEOPS complex subunit BUD32</fullName>
        <ecNumber evidence="3">2.7.11.1</ecNumber>
    </recommendedName>
    <alternativeName>
        <fullName evidence="10 11">Atypical Serine/threonine protein kinase BUD32</fullName>
    </alternativeName>
    <alternativeName>
        <fullName evidence="4">EKC/KEOPS complex subunit bud32</fullName>
    </alternativeName>
</protein>
<keyword evidence="9" id="KW-0067">ATP-binding</keyword>
<comment type="subunit">
    <text evidence="2">Component of the EKC/KEOPS complex composed of at least BUD32, CGI121, GON7, KAE1 and PCC1; the whole complex dimerizes.</text>
</comment>
<dbReference type="PROSITE" id="PS00109">
    <property type="entry name" value="PROTEIN_KINASE_TYR"/>
    <property type="match status" value="1"/>
</dbReference>
<comment type="function">
    <text evidence="1">Component of the EKC/KEOPS complex that is required for the formation of a threonylcarbamoyl group on adenosine at position 37 (t(6)A37) in tRNAs that read codons beginning with adenine. The complex is probably involved in the transfer of the threonylcarbamoyl moiety of threonylcarbamoyl-AMP (TC-AMP) to the N6 group of A37. BUD32 has ATPase activity in the context of the EKC/KEOPS complex and likely plays a supporting role to the catalytic subunit KAE1. The EKC/KEOPS complex also promotes both telomere uncapping and telomere elongation. The complex is required for efficient recruitment of transcriptional coactivators.</text>
</comment>
<dbReference type="PANTHER" id="PTHR44329:SF288">
    <property type="entry name" value="MITOGEN-ACTIVATED PROTEIN KINASE KINASE KINASE 20"/>
    <property type="match status" value="1"/>
</dbReference>
<organism evidence="15 16">
    <name type="scientific">Cercospora berteroae</name>
    <dbReference type="NCBI Taxonomy" id="357750"/>
    <lineage>
        <taxon>Eukaryota</taxon>
        <taxon>Fungi</taxon>
        <taxon>Dikarya</taxon>
        <taxon>Ascomycota</taxon>
        <taxon>Pezizomycotina</taxon>
        <taxon>Dothideomycetes</taxon>
        <taxon>Dothideomycetidae</taxon>
        <taxon>Mycosphaerellales</taxon>
        <taxon>Mycosphaerellaceae</taxon>
        <taxon>Cercospora</taxon>
    </lineage>
</organism>
<evidence type="ECO:0000256" key="11">
    <source>
        <dbReference type="ARBA" id="ARBA00033194"/>
    </source>
</evidence>
<dbReference type="InterPro" id="IPR000719">
    <property type="entry name" value="Prot_kinase_dom"/>
</dbReference>
<dbReference type="GO" id="GO:0004674">
    <property type="term" value="F:protein serine/threonine kinase activity"/>
    <property type="evidence" value="ECO:0007669"/>
    <property type="project" value="UniProtKB-EC"/>
</dbReference>
<sequence length="270" mass="30788">MAQNSLNDTSNTQALPHEHASFPDMPTLFAKGELIDGGVTGVVYLQDDGTVIKYAWPEQDDCEEEMAQEARAYSRLFDLLGHHPRFVKFRSYDEHAHTITLEYMANGTLRAYLRAHNESISKEQRFRWIVALAEGLELLHSANIVHCDFSPKNLLLDEDLELKVADFGCSSLDGGRTNGGGSARFYAPRDWRTGRIEAVDDMFALGSCIFEILTGSPPYDDLETRRVHRLYDLRQFPDLVAMDFADVLRDCWLLREPSAREIHRRLHEAL</sequence>
<reference evidence="16" key="1">
    <citation type="journal article" date="2017" name="bioRxiv">
        <title>Conservation of a gene cluster reveals novel cercosporin biosynthetic mechanisms and extends production to the genus Colletotrichum.</title>
        <authorList>
            <person name="de Jonge R."/>
            <person name="Ebert M.K."/>
            <person name="Huitt-Roehl C.R."/>
            <person name="Pal P."/>
            <person name="Suttle J.C."/>
            <person name="Spanner R.E."/>
            <person name="Neubauer J.D."/>
            <person name="Jurick W.M.II."/>
            <person name="Stott K.A."/>
            <person name="Secor G.A."/>
            <person name="Thomma B.P.H.J."/>
            <person name="Van de Peer Y."/>
            <person name="Townsend C.A."/>
            <person name="Bolton M.D."/>
        </authorList>
    </citation>
    <scope>NUCLEOTIDE SEQUENCE [LARGE SCALE GENOMIC DNA]</scope>
    <source>
        <strain evidence="16">CBS538.71</strain>
    </source>
</reference>
<dbReference type="EC" id="2.7.11.1" evidence="3"/>
<evidence type="ECO:0000256" key="10">
    <source>
        <dbReference type="ARBA" id="ARBA00030980"/>
    </source>
</evidence>
<dbReference type="STRING" id="357750.A0A2S6CB35"/>
<comment type="catalytic activity">
    <reaction evidence="13">
        <text>L-seryl-[protein] + ATP = O-phospho-L-seryl-[protein] + ADP + H(+)</text>
        <dbReference type="Rhea" id="RHEA:17989"/>
        <dbReference type="Rhea" id="RHEA-COMP:9863"/>
        <dbReference type="Rhea" id="RHEA-COMP:11604"/>
        <dbReference type="ChEBI" id="CHEBI:15378"/>
        <dbReference type="ChEBI" id="CHEBI:29999"/>
        <dbReference type="ChEBI" id="CHEBI:30616"/>
        <dbReference type="ChEBI" id="CHEBI:83421"/>
        <dbReference type="ChEBI" id="CHEBI:456216"/>
        <dbReference type="EC" id="2.7.11.1"/>
    </reaction>
</comment>
<evidence type="ECO:0000259" key="14">
    <source>
        <dbReference type="PROSITE" id="PS50011"/>
    </source>
</evidence>
<name>A0A2S6CB35_9PEZI</name>
<evidence type="ECO:0000256" key="7">
    <source>
        <dbReference type="ARBA" id="ARBA00022741"/>
    </source>
</evidence>
<evidence type="ECO:0000313" key="16">
    <source>
        <dbReference type="Proteomes" id="UP000237631"/>
    </source>
</evidence>
<dbReference type="InterPro" id="IPR051681">
    <property type="entry name" value="Ser/Thr_Kinases-Pseudokinases"/>
</dbReference>
<evidence type="ECO:0000256" key="12">
    <source>
        <dbReference type="ARBA" id="ARBA00047899"/>
    </source>
</evidence>
<evidence type="ECO:0000256" key="13">
    <source>
        <dbReference type="ARBA" id="ARBA00048679"/>
    </source>
</evidence>
<keyword evidence="7" id="KW-0547">Nucleotide-binding</keyword>
<evidence type="ECO:0000256" key="5">
    <source>
        <dbReference type="ARBA" id="ARBA00019973"/>
    </source>
</evidence>
<evidence type="ECO:0000256" key="4">
    <source>
        <dbReference type="ARBA" id="ARBA00013948"/>
    </source>
</evidence>
<evidence type="ECO:0000256" key="2">
    <source>
        <dbReference type="ARBA" id="ARBA00011534"/>
    </source>
</evidence>
<keyword evidence="6" id="KW-0808">Transferase</keyword>
<dbReference type="SUPFAM" id="SSF56112">
    <property type="entry name" value="Protein kinase-like (PK-like)"/>
    <property type="match status" value="1"/>
</dbReference>
<feature type="domain" description="Protein kinase" evidence="14">
    <location>
        <begin position="29"/>
        <end position="270"/>
    </location>
</feature>
<evidence type="ECO:0000256" key="3">
    <source>
        <dbReference type="ARBA" id="ARBA00012513"/>
    </source>
</evidence>
<proteinExistence type="predicted"/>
<evidence type="ECO:0000313" key="15">
    <source>
        <dbReference type="EMBL" id="PPJ56954.1"/>
    </source>
</evidence>
<comment type="catalytic activity">
    <reaction evidence="12">
        <text>L-threonyl-[protein] + ATP = O-phospho-L-threonyl-[protein] + ADP + H(+)</text>
        <dbReference type="Rhea" id="RHEA:46608"/>
        <dbReference type="Rhea" id="RHEA-COMP:11060"/>
        <dbReference type="Rhea" id="RHEA-COMP:11605"/>
        <dbReference type="ChEBI" id="CHEBI:15378"/>
        <dbReference type="ChEBI" id="CHEBI:30013"/>
        <dbReference type="ChEBI" id="CHEBI:30616"/>
        <dbReference type="ChEBI" id="CHEBI:61977"/>
        <dbReference type="ChEBI" id="CHEBI:456216"/>
        <dbReference type="EC" id="2.7.11.1"/>
    </reaction>
</comment>
<evidence type="ECO:0000256" key="6">
    <source>
        <dbReference type="ARBA" id="ARBA00022679"/>
    </source>
</evidence>
<keyword evidence="16" id="KW-1185">Reference proteome</keyword>
<comment type="caution">
    <text evidence="15">The sequence shown here is derived from an EMBL/GenBank/DDBJ whole genome shotgun (WGS) entry which is preliminary data.</text>
</comment>
<dbReference type="Proteomes" id="UP000237631">
    <property type="component" value="Unassembled WGS sequence"/>
</dbReference>